<dbReference type="PROSITE" id="PS50112">
    <property type="entry name" value="PAS"/>
    <property type="match status" value="1"/>
</dbReference>
<dbReference type="NCBIfam" id="TIGR00229">
    <property type="entry name" value="sensory_box"/>
    <property type="match status" value="1"/>
</dbReference>
<dbReference type="InterPro" id="IPR000014">
    <property type="entry name" value="PAS"/>
</dbReference>
<organism evidence="4 5">
    <name type="scientific">Sphaerochaeta pleomorpha (strain ATCC BAA-1885 / DSM 22778 / Grapes)</name>
    <dbReference type="NCBI Taxonomy" id="158190"/>
    <lineage>
        <taxon>Bacteria</taxon>
        <taxon>Pseudomonadati</taxon>
        <taxon>Spirochaetota</taxon>
        <taxon>Spirochaetia</taxon>
        <taxon>Spirochaetales</taxon>
        <taxon>Sphaerochaetaceae</taxon>
        <taxon>Sphaerochaeta</taxon>
    </lineage>
</organism>
<dbReference type="EMBL" id="CP003155">
    <property type="protein sequence ID" value="AEV29346.1"/>
    <property type="molecule type" value="Genomic_DNA"/>
</dbReference>
<keyword evidence="5" id="KW-1185">Reference proteome</keyword>
<dbReference type="CDD" id="cd00130">
    <property type="entry name" value="PAS"/>
    <property type="match status" value="1"/>
</dbReference>
<dbReference type="PROSITE" id="PS50887">
    <property type="entry name" value="GGDEF"/>
    <property type="match status" value="1"/>
</dbReference>
<dbReference type="HOGENOM" id="CLU_000445_11_4_12"/>
<feature type="domain" description="PAS" evidence="2">
    <location>
        <begin position="3"/>
        <end position="48"/>
    </location>
</feature>
<dbReference type="CDD" id="cd01949">
    <property type="entry name" value="GGDEF"/>
    <property type="match status" value="1"/>
</dbReference>
<dbReference type="SMART" id="SM00267">
    <property type="entry name" value="GGDEF"/>
    <property type="match status" value="1"/>
</dbReference>
<dbReference type="PANTHER" id="PTHR46663:SF4">
    <property type="entry name" value="DIGUANYLATE CYCLASE DGCT-RELATED"/>
    <property type="match status" value="1"/>
</dbReference>
<dbReference type="Pfam" id="PF13426">
    <property type="entry name" value="PAS_9"/>
    <property type="match status" value="1"/>
</dbReference>
<dbReference type="Gene3D" id="3.30.70.270">
    <property type="match status" value="1"/>
</dbReference>
<dbReference type="PANTHER" id="PTHR46663">
    <property type="entry name" value="DIGUANYLATE CYCLASE DGCT-RELATED"/>
    <property type="match status" value="1"/>
</dbReference>
<dbReference type="Pfam" id="PF00990">
    <property type="entry name" value="GGDEF"/>
    <property type="match status" value="1"/>
</dbReference>
<dbReference type="NCBIfam" id="TIGR00254">
    <property type="entry name" value="GGDEF"/>
    <property type="match status" value="1"/>
</dbReference>
<dbReference type="InterPro" id="IPR043128">
    <property type="entry name" value="Rev_trsase/Diguanyl_cyclase"/>
</dbReference>
<protein>
    <submittedName>
        <fullName evidence="4">PAS domain S-box/diguanylate cyclase (GGDEF) domain-containing protein</fullName>
    </submittedName>
</protein>
<dbReference type="KEGG" id="sgp:SpiGrapes_1536"/>
<dbReference type="Proteomes" id="UP000005632">
    <property type="component" value="Chromosome"/>
</dbReference>
<reference evidence="4 5" key="1">
    <citation type="submission" date="2011-11" db="EMBL/GenBank/DDBJ databases">
        <title>Complete sequence of Spirochaeta sp. grapes.</title>
        <authorList>
            <consortium name="US DOE Joint Genome Institute"/>
            <person name="Lucas S."/>
            <person name="Han J."/>
            <person name="Lapidus A."/>
            <person name="Cheng J.-F."/>
            <person name="Goodwin L."/>
            <person name="Pitluck S."/>
            <person name="Peters L."/>
            <person name="Ovchinnikova G."/>
            <person name="Munk A.C."/>
            <person name="Detter J.C."/>
            <person name="Han C."/>
            <person name="Tapia R."/>
            <person name="Land M."/>
            <person name="Hauser L."/>
            <person name="Kyrpides N."/>
            <person name="Ivanova N."/>
            <person name="Pagani I."/>
            <person name="Ritalahtilisa K."/>
            <person name="Loeffler F."/>
            <person name="Woyke T."/>
        </authorList>
    </citation>
    <scope>NUCLEOTIDE SEQUENCE [LARGE SCALE GENOMIC DNA]</scope>
    <source>
        <strain evidence="5">ATCC BAA-1885 / DSM 22778 / Grapes</strain>
    </source>
</reference>
<feature type="coiled-coil region" evidence="1">
    <location>
        <begin position="117"/>
        <end position="144"/>
    </location>
</feature>
<evidence type="ECO:0000259" key="2">
    <source>
        <dbReference type="PROSITE" id="PS50112"/>
    </source>
</evidence>
<dbReference type="InterPro" id="IPR052163">
    <property type="entry name" value="DGC-Regulatory_Protein"/>
</dbReference>
<dbReference type="RefSeq" id="WP_014270194.1">
    <property type="nucleotide sequence ID" value="NC_016633.1"/>
</dbReference>
<evidence type="ECO:0000256" key="1">
    <source>
        <dbReference type="SAM" id="Coils"/>
    </source>
</evidence>
<evidence type="ECO:0000313" key="4">
    <source>
        <dbReference type="EMBL" id="AEV29346.1"/>
    </source>
</evidence>
<dbReference type="Gene3D" id="3.30.450.20">
    <property type="entry name" value="PAS domain"/>
    <property type="match status" value="1"/>
</dbReference>
<dbReference type="InterPro" id="IPR029787">
    <property type="entry name" value="Nucleotide_cyclase"/>
</dbReference>
<feature type="domain" description="GGDEF" evidence="3">
    <location>
        <begin position="168"/>
        <end position="298"/>
    </location>
</feature>
<keyword evidence="1" id="KW-0175">Coiled coil</keyword>
<evidence type="ECO:0000313" key="5">
    <source>
        <dbReference type="Proteomes" id="UP000005632"/>
    </source>
</evidence>
<evidence type="ECO:0000259" key="3">
    <source>
        <dbReference type="PROSITE" id="PS50887"/>
    </source>
</evidence>
<dbReference type="eggNOG" id="COG3706">
    <property type="taxonomic scope" value="Bacteria"/>
</dbReference>
<dbReference type="OrthoDB" id="9779586at2"/>
<dbReference type="InterPro" id="IPR000160">
    <property type="entry name" value="GGDEF_dom"/>
</dbReference>
<dbReference type="SUPFAM" id="SSF55785">
    <property type="entry name" value="PYP-like sensor domain (PAS domain)"/>
    <property type="match status" value="1"/>
</dbReference>
<dbReference type="GO" id="GO:0003824">
    <property type="term" value="F:catalytic activity"/>
    <property type="evidence" value="ECO:0007669"/>
    <property type="project" value="UniProtKB-ARBA"/>
</dbReference>
<proteinExistence type="predicted"/>
<gene>
    <name evidence="4" type="ordered locus">SpiGrapes_1536</name>
</gene>
<dbReference type="FunFam" id="3.30.70.270:FF:000001">
    <property type="entry name" value="Diguanylate cyclase domain protein"/>
    <property type="match status" value="1"/>
</dbReference>
<dbReference type="AlphaFoldDB" id="G8QVQ4"/>
<dbReference type="InterPro" id="IPR035965">
    <property type="entry name" value="PAS-like_dom_sf"/>
</dbReference>
<dbReference type="SMART" id="SM00091">
    <property type="entry name" value="PAS"/>
    <property type="match status" value="1"/>
</dbReference>
<sequence>MRGEELYSVILGNIHEGVYFVDTERKITFWNKGAERITGYLETEVLGKFCYENILKHVNQQGIHLCLQGCPLHQTLIDGQDREALVYLHHKNGHRVSVKVKTIPMCEGDTIVGAVELFNDNSEREELENNLENLKVLAMKDQLTNLANRRYTEIFLNSKMQELDKLGIPFGIVFMDIDRFKVFNDTYGHEIGDAVLKMVSKTIGGSLRSTDLIGRWGGEEFIAIFSGVDEKQLWDLSEKMRMLVENSTLDVEGESLYVSISLGATVVVEPSDLDSVVKRADDLMYESKAKGRNRTSIG</sequence>
<name>G8QVQ4_SPHPG</name>
<dbReference type="STRING" id="158190.SpiGrapes_1536"/>
<accession>G8QVQ4</accession>
<dbReference type="SUPFAM" id="SSF55073">
    <property type="entry name" value="Nucleotide cyclase"/>
    <property type="match status" value="1"/>
</dbReference>